<feature type="transmembrane region" description="Helical" evidence="1">
    <location>
        <begin position="339"/>
        <end position="359"/>
    </location>
</feature>
<evidence type="ECO:0000313" key="5">
    <source>
        <dbReference type="Proteomes" id="UP000435957"/>
    </source>
</evidence>
<feature type="transmembrane region" description="Helical" evidence="1">
    <location>
        <begin position="253"/>
        <end position="274"/>
    </location>
</feature>
<keyword evidence="1" id="KW-1133">Transmembrane helix</keyword>
<accession>A0A256H0X7</accession>
<protein>
    <submittedName>
        <fullName evidence="3">Putative membrane protein</fullName>
    </submittedName>
</protein>
<sequence length="532" mass="59700">MDNMTERPNKKKTDVIIHVLFAALLVYSILPIAFFGTTASEGFEYATTNSINSHYGSAVFDKNGYNYETRPGEFILYRATNNILNIDSLRIGSLYSLVFYLISLFSVMTISYNMKLCHPIFSGISFLLLFDYTASSSQVSSSNISTSVLIFGICILSSFFRKGGAILFISGVFISALATLFRIDLVFILPVAGLAPLCFNGITIRSMRVGIFIIASSYIVSFSLYNFIGVNILDVLLSNGGKIDLFQNWAINQIIATLFPFLLPMALIGTLLDAYSSGREHWTRSLARAGFFIGPSILLAFIYSGRMDTPRFLVPAMPFLALAGGISVSAFWATLARTWLTAAVALCMLAATITITWIARTPNYVWDGYRFKYATYATPIKTLLLKRQLNDADKQLNNFAQEFRDQDSLFIAASWRLYNAQQRFLILNNWTEQGSRQLANLPTSSPNIGCLLYVKETQKLELCLAELGREYKSYQQAEEILIRLSETYSNIYLLTSPELIKNNPALQSRTNTILESINSDWDHYTMLLLHVN</sequence>
<name>A0A256H0X7_9HYPH</name>
<organism evidence="3 4">
    <name type="scientific">Brucella lupini</name>
    <dbReference type="NCBI Taxonomy" id="255457"/>
    <lineage>
        <taxon>Bacteria</taxon>
        <taxon>Pseudomonadati</taxon>
        <taxon>Pseudomonadota</taxon>
        <taxon>Alphaproteobacteria</taxon>
        <taxon>Hyphomicrobiales</taxon>
        <taxon>Brucellaceae</taxon>
        <taxon>Brucella/Ochrobactrum group</taxon>
        <taxon>Brucella</taxon>
    </lineage>
</organism>
<evidence type="ECO:0000313" key="3">
    <source>
        <dbReference type="EMBL" id="OYR32928.1"/>
    </source>
</evidence>
<evidence type="ECO:0000313" key="4">
    <source>
        <dbReference type="Proteomes" id="UP000216363"/>
    </source>
</evidence>
<feature type="transmembrane region" description="Helical" evidence="1">
    <location>
        <begin position="15"/>
        <end position="35"/>
    </location>
</feature>
<dbReference type="Proteomes" id="UP000216363">
    <property type="component" value="Unassembled WGS sequence"/>
</dbReference>
<dbReference type="EMBL" id="NNRN01000005">
    <property type="protein sequence ID" value="OYR32928.1"/>
    <property type="molecule type" value="Genomic_DNA"/>
</dbReference>
<feature type="transmembrane region" description="Helical" evidence="1">
    <location>
        <begin position="286"/>
        <end position="306"/>
    </location>
</feature>
<dbReference type="RefSeq" id="WP_143851050.1">
    <property type="nucleotide sequence ID" value="NZ_JBHEEP010000024.1"/>
</dbReference>
<feature type="transmembrane region" description="Helical" evidence="1">
    <location>
        <begin position="94"/>
        <end position="112"/>
    </location>
</feature>
<dbReference type="EMBL" id="WBWF01000018">
    <property type="protein sequence ID" value="KAB2702069.1"/>
    <property type="molecule type" value="Genomic_DNA"/>
</dbReference>
<keyword evidence="5" id="KW-1185">Reference proteome</keyword>
<gene>
    <name evidence="3" type="ORF">CES86_5369</name>
    <name evidence="2" type="ORF">F9L03_19850</name>
</gene>
<reference evidence="2 5" key="2">
    <citation type="submission" date="2019-09" db="EMBL/GenBank/DDBJ databases">
        <title>Taxonomic organization of the family Brucellaceae based on a phylogenomic approach.</title>
        <authorList>
            <person name="Leclercq S."/>
            <person name="Cloeckaert A."/>
            <person name="Zygmunt M.S."/>
        </authorList>
    </citation>
    <scope>NUCLEOTIDE SEQUENCE [LARGE SCALE GENOMIC DNA]</scope>
    <source>
        <strain evidence="2 5">LUP23</strain>
    </source>
</reference>
<feature type="transmembrane region" description="Helical" evidence="1">
    <location>
        <begin position="211"/>
        <end position="233"/>
    </location>
</feature>
<dbReference type="Proteomes" id="UP000435957">
    <property type="component" value="Unassembled WGS sequence"/>
</dbReference>
<reference evidence="3 4" key="1">
    <citation type="submission" date="2017-07" db="EMBL/GenBank/DDBJ databases">
        <title>Draft genome of Ochrobactrum lupini type strain LUP21.</title>
        <authorList>
            <person name="Krzyzanowska D.M."/>
            <person name="Jafra S."/>
        </authorList>
    </citation>
    <scope>NUCLEOTIDE SEQUENCE [LARGE SCALE GENOMIC DNA]</scope>
    <source>
        <strain evidence="3 4">LUP21</strain>
    </source>
</reference>
<dbReference type="AlphaFoldDB" id="A0A256H0X7"/>
<comment type="caution">
    <text evidence="3">The sequence shown here is derived from an EMBL/GenBank/DDBJ whole genome shotgun (WGS) entry which is preliminary data.</text>
</comment>
<feature type="transmembrane region" description="Helical" evidence="1">
    <location>
        <begin position="312"/>
        <end position="332"/>
    </location>
</feature>
<proteinExistence type="predicted"/>
<evidence type="ECO:0000313" key="2">
    <source>
        <dbReference type="EMBL" id="KAB2702069.1"/>
    </source>
</evidence>
<feature type="transmembrane region" description="Helical" evidence="1">
    <location>
        <begin position="141"/>
        <end position="160"/>
    </location>
</feature>
<keyword evidence="1" id="KW-0472">Membrane</keyword>
<evidence type="ECO:0000256" key="1">
    <source>
        <dbReference type="SAM" id="Phobius"/>
    </source>
</evidence>
<feature type="transmembrane region" description="Helical" evidence="1">
    <location>
        <begin position="166"/>
        <end position="199"/>
    </location>
</feature>
<keyword evidence="1" id="KW-0812">Transmembrane</keyword>